<dbReference type="Proteomes" id="UP000284296">
    <property type="component" value="Unassembled WGS sequence"/>
</dbReference>
<comment type="similarity">
    <text evidence="7">Belongs to the binding-protein-dependent transport system permease family.</text>
</comment>
<evidence type="ECO:0000313" key="13">
    <source>
        <dbReference type="EMBL" id="RHL25719.1"/>
    </source>
</evidence>
<dbReference type="Pfam" id="PF00528">
    <property type="entry name" value="BPD_transp_1"/>
    <property type="match status" value="1"/>
</dbReference>
<dbReference type="PANTHER" id="PTHR43744">
    <property type="entry name" value="ABC TRANSPORTER PERMEASE PROTEIN MG189-RELATED-RELATED"/>
    <property type="match status" value="1"/>
</dbReference>
<evidence type="ECO:0000313" key="20">
    <source>
        <dbReference type="Proteomes" id="UP000285865"/>
    </source>
</evidence>
<evidence type="ECO:0000259" key="8">
    <source>
        <dbReference type="PROSITE" id="PS50928"/>
    </source>
</evidence>
<dbReference type="SUPFAM" id="SSF161098">
    <property type="entry name" value="MetI-like"/>
    <property type="match status" value="1"/>
</dbReference>
<evidence type="ECO:0000256" key="2">
    <source>
        <dbReference type="ARBA" id="ARBA00022448"/>
    </source>
</evidence>
<dbReference type="AlphaFoldDB" id="A0A396FEB9"/>
<keyword evidence="6 7" id="KW-0472">Membrane</keyword>
<evidence type="ECO:0000256" key="7">
    <source>
        <dbReference type="RuleBase" id="RU363032"/>
    </source>
</evidence>
<evidence type="ECO:0000313" key="11">
    <source>
        <dbReference type="EMBL" id="RGT79674.1"/>
    </source>
</evidence>
<dbReference type="PANTHER" id="PTHR43744:SF12">
    <property type="entry name" value="ABC TRANSPORTER PERMEASE PROTEIN MG189-RELATED"/>
    <property type="match status" value="1"/>
</dbReference>
<feature type="domain" description="ABC transmembrane type-1" evidence="8">
    <location>
        <begin position="67"/>
        <end position="257"/>
    </location>
</feature>
<evidence type="ECO:0000256" key="3">
    <source>
        <dbReference type="ARBA" id="ARBA00022475"/>
    </source>
</evidence>
<evidence type="ECO:0000313" key="10">
    <source>
        <dbReference type="EMBL" id="RGM67237.1"/>
    </source>
</evidence>
<feature type="transmembrane region" description="Helical" evidence="7">
    <location>
        <begin position="238"/>
        <end position="256"/>
    </location>
</feature>
<protein>
    <submittedName>
        <fullName evidence="14">Carbohydrate ABC transporter permease</fullName>
    </submittedName>
</protein>
<keyword evidence="4 7" id="KW-0812">Transmembrane</keyword>
<evidence type="ECO:0000313" key="15">
    <source>
        <dbReference type="Proteomes" id="UP000260758"/>
    </source>
</evidence>
<dbReference type="Gene3D" id="1.10.3720.10">
    <property type="entry name" value="MetI-like"/>
    <property type="match status" value="1"/>
</dbReference>
<reference evidence="15 16" key="1">
    <citation type="submission" date="2018-08" db="EMBL/GenBank/DDBJ databases">
        <title>A genome reference for cultivated species of the human gut microbiota.</title>
        <authorList>
            <person name="Zou Y."/>
            <person name="Xue W."/>
            <person name="Luo G."/>
        </authorList>
    </citation>
    <scope>NUCLEOTIDE SEQUENCE [LARGE SCALE GENOMIC DNA]</scope>
    <source>
        <strain evidence="11 19">AF18-16LB</strain>
        <strain evidence="14 17">AF36-2BH</strain>
        <strain evidence="13 18">AF38-24</strain>
        <strain evidence="12 20">AM16-11</strain>
        <strain evidence="10 15">OM07-13</strain>
        <strain evidence="9 16">TF11-15AC</strain>
    </source>
</reference>
<dbReference type="EMBL" id="QRPB01000025">
    <property type="protein sequence ID" value="RHL75770.1"/>
    <property type="molecule type" value="Genomic_DNA"/>
</dbReference>
<evidence type="ECO:0000313" key="19">
    <source>
        <dbReference type="Proteomes" id="UP000284296"/>
    </source>
</evidence>
<dbReference type="GO" id="GO:0055085">
    <property type="term" value="P:transmembrane transport"/>
    <property type="evidence" value="ECO:0007669"/>
    <property type="project" value="InterPro"/>
</dbReference>
<keyword evidence="5 7" id="KW-1133">Transmembrane helix</keyword>
<dbReference type="InterPro" id="IPR000515">
    <property type="entry name" value="MetI-like"/>
</dbReference>
<evidence type="ECO:0000313" key="12">
    <source>
        <dbReference type="EMBL" id="RHI17912.1"/>
    </source>
</evidence>
<organism evidence="14 17">
    <name type="scientific">Agathobacter rectalis</name>
    <dbReference type="NCBI Taxonomy" id="39491"/>
    <lineage>
        <taxon>Bacteria</taxon>
        <taxon>Bacillati</taxon>
        <taxon>Bacillota</taxon>
        <taxon>Clostridia</taxon>
        <taxon>Lachnospirales</taxon>
        <taxon>Lachnospiraceae</taxon>
        <taxon>Agathobacter</taxon>
    </lineage>
</organism>
<proteinExistence type="inferred from homology"/>
<accession>A0A396FEB9</accession>
<evidence type="ECO:0000313" key="16">
    <source>
        <dbReference type="Proteomes" id="UP000261052"/>
    </source>
</evidence>
<feature type="transmembrane region" description="Helical" evidence="7">
    <location>
        <begin position="138"/>
        <end position="157"/>
    </location>
</feature>
<evidence type="ECO:0000256" key="5">
    <source>
        <dbReference type="ARBA" id="ARBA00022989"/>
    </source>
</evidence>
<dbReference type="GO" id="GO:0005886">
    <property type="term" value="C:plasma membrane"/>
    <property type="evidence" value="ECO:0007669"/>
    <property type="project" value="UniProtKB-SubCell"/>
</dbReference>
<dbReference type="EMBL" id="QRON01000017">
    <property type="protein sequence ID" value="RHL25719.1"/>
    <property type="molecule type" value="Genomic_DNA"/>
</dbReference>
<gene>
    <name evidence="14" type="ORF">DW001_14980</name>
    <name evidence="13" type="ORF">DW028_14370</name>
    <name evidence="12" type="ORF">DW172_14470</name>
    <name evidence="11" type="ORF">DWX06_12070</name>
    <name evidence="10" type="ORF">DXB99_16455</name>
    <name evidence="9" type="ORF">DXD13_13700</name>
</gene>
<comment type="caution">
    <text evidence="14">The sequence shown here is derived from an EMBL/GenBank/DDBJ whole genome shotgun (WGS) entry which is preliminary data.</text>
</comment>
<dbReference type="EMBL" id="QRXG01000024">
    <property type="protein sequence ID" value="RGT79674.1"/>
    <property type="molecule type" value="Genomic_DNA"/>
</dbReference>
<name>A0A396FEB9_9FIRM</name>
<evidence type="ECO:0000256" key="6">
    <source>
        <dbReference type="ARBA" id="ARBA00023136"/>
    </source>
</evidence>
<evidence type="ECO:0000256" key="4">
    <source>
        <dbReference type="ARBA" id="ARBA00022692"/>
    </source>
</evidence>
<dbReference type="RefSeq" id="WP_117686648.1">
    <property type="nucleotide sequence ID" value="NZ_JBDGCE010000023.1"/>
</dbReference>
<evidence type="ECO:0000313" key="14">
    <source>
        <dbReference type="EMBL" id="RHL75770.1"/>
    </source>
</evidence>
<comment type="subcellular location">
    <subcellularLocation>
        <location evidence="1 7">Cell membrane</location>
        <topology evidence="1 7">Multi-pass membrane protein</topology>
    </subcellularLocation>
</comment>
<keyword evidence="3" id="KW-1003">Cell membrane</keyword>
<evidence type="ECO:0000313" key="18">
    <source>
        <dbReference type="Proteomes" id="UP000283297"/>
    </source>
</evidence>
<dbReference type="PROSITE" id="PS50928">
    <property type="entry name" value="ABC_TM1"/>
    <property type="match status" value="1"/>
</dbReference>
<feature type="transmembrane region" description="Helical" evidence="7">
    <location>
        <begin position="102"/>
        <end position="126"/>
    </location>
</feature>
<sequence>MKKKIAYGVTGLILGCIFLFPIYILIMNSFKTTKGIFTDVLGFPAKETFTLENYKNAFQELDYIRSFMNSLLITVVTAVLVLLISAMAAWVLVRYKTKASKIIFLIFAGSMLIPFQCVMLPLVGFASKIGLLSRGGLIFMYMGFQTSMAIIMFHGFIKNIPEELEEAATIDGCGSIRLFISIVLPLMRTIIITVAVINVMGTWNDFLLPSLIINKQGLQTLPLKTYLFFGQFAKRWDLASAGLVMCMAPIIIFYLFSQKYIVKGITEGAIK</sequence>
<dbReference type="InterPro" id="IPR035906">
    <property type="entry name" value="MetI-like_sf"/>
</dbReference>
<keyword evidence="2 7" id="KW-0813">Transport</keyword>
<dbReference type="Proteomes" id="UP000260758">
    <property type="component" value="Unassembled WGS sequence"/>
</dbReference>
<dbReference type="EMBL" id="QRKN01000018">
    <property type="protein sequence ID" value="RHI17912.1"/>
    <property type="molecule type" value="Genomic_DNA"/>
</dbReference>
<dbReference type="CDD" id="cd06261">
    <property type="entry name" value="TM_PBP2"/>
    <property type="match status" value="1"/>
</dbReference>
<dbReference type="EMBL" id="QSTP01000026">
    <property type="protein sequence ID" value="RGM67237.1"/>
    <property type="molecule type" value="Genomic_DNA"/>
</dbReference>
<dbReference type="Proteomes" id="UP000285865">
    <property type="component" value="Unassembled WGS sequence"/>
</dbReference>
<dbReference type="Proteomes" id="UP000283297">
    <property type="component" value="Unassembled WGS sequence"/>
</dbReference>
<feature type="transmembrane region" description="Helical" evidence="7">
    <location>
        <begin position="178"/>
        <end position="201"/>
    </location>
</feature>
<dbReference type="PROSITE" id="PS51257">
    <property type="entry name" value="PROKAR_LIPOPROTEIN"/>
    <property type="match status" value="1"/>
</dbReference>
<feature type="transmembrane region" description="Helical" evidence="7">
    <location>
        <begin position="71"/>
        <end position="93"/>
    </location>
</feature>
<dbReference type="Proteomes" id="UP000266698">
    <property type="component" value="Unassembled WGS sequence"/>
</dbReference>
<evidence type="ECO:0000313" key="9">
    <source>
        <dbReference type="EMBL" id="RGK40256.1"/>
    </source>
</evidence>
<evidence type="ECO:0000256" key="1">
    <source>
        <dbReference type="ARBA" id="ARBA00004651"/>
    </source>
</evidence>
<evidence type="ECO:0000313" key="17">
    <source>
        <dbReference type="Proteomes" id="UP000266698"/>
    </source>
</evidence>
<dbReference type="EMBL" id="QSQP01000022">
    <property type="protein sequence ID" value="RGK40256.1"/>
    <property type="molecule type" value="Genomic_DNA"/>
</dbReference>
<dbReference type="Proteomes" id="UP000261052">
    <property type="component" value="Unassembled WGS sequence"/>
</dbReference>
<feature type="transmembrane region" description="Helical" evidence="7">
    <location>
        <begin position="7"/>
        <end position="26"/>
    </location>
</feature>